<dbReference type="Proteomes" id="UP001143349">
    <property type="component" value="Unassembled WGS sequence"/>
</dbReference>
<evidence type="ECO:0000256" key="3">
    <source>
        <dbReference type="ARBA" id="ARBA00023163"/>
    </source>
</evidence>
<dbReference type="Pfam" id="PF00392">
    <property type="entry name" value="GntR"/>
    <property type="match status" value="1"/>
</dbReference>
<feature type="domain" description="HTH gntR-type" evidence="4">
    <location>
        <begin position="17"/>
        <end position="84"/>
    </location>
</feature>
<reference evidence="5" key="1">
    <citation type="journal article" date="2014" name="Int. J. Syst. Evol. Microbiol.">
        <title>Complete genome sequence of Corynebacterium casei LMG S-19264T (=DSM 44701T), isolated from a smear-ripened cheese.</title>
        <authorList>
            <consortium name="US DOE Joint Genome Institute (JGI-PGF)"/>
            <person name="Walter F."/>
            <person name="Albersmeier A."/>
            <person name="Kalinowski J."/>
            <person name="Ruckert C."/>
        </authorList>
    </citation>
    <scope>NUCLEOTIDE SEQUENCE</scope>
    <source>
        <strain evidence="5">VKM B-2222</strain>
    </source>
</reference>
<keyword evidence="6" id="KW-1185">Reference proteome</keyword>
<dbReference type="InterPro" id="IPR008920">
    <property type="entry name" value="TF_FadR/GntR_C"/>
</dbReference>
<dbReference type="AlphaFoldDB" id="A0AAD3P2D2"/>
<dbReference type="InterPro" id="IPR036388">
    <property type="entry name" value="WH-like_DNA-bd_sf"/>
</dbReference>
<dbReference type="PANTHER" id="PTHR43537:SF6">
    <property type="entry name" value="HTH-TYPE TRANSCRIPTIONAL REPRESSOR RSPR"/>
    <property type="match status" value="1"/>
</dbReference>
<protein>
    <submittedName>
        <fullName evidence="5">GntR family transcriptional regulator</fullName>
    </submittedName>
</protein>
<dbReference type="RefSeq" id="WP_010391955.1">
    <property type="nucleotide sequence ID" value="NZ_BSFH01000099.1"/>
</dbReference>
<dbReference type="InterPro" id="IPR000524">
    <property type="entry name" value="Tscrpt_reg_HTH_GntR"/>
</dbReference>
<keyword evidence="1" id="KW-0805">Transcription regulation</keyword>
<keyword evidence="2" id="KW-0238">DNA-binding</keyword>
<evidence type="ECO:0000313" key="6">
    <source>
        <dbReference type="Proteomes" id="UP001143349"/>
    </source>
</evidence>
<dbReference type="SUPFAM" id="SSF46785">
    <property type="entry name" value="Winged helix' DNA-binding domain"/>
    <property type="match status" value="1"/>
</dbReference>
<evidence type="ECO:0000256" key="1">
    <source>
        <dbReference type="ARBA" id="ARBA00023015"/>
    </source>
</evidence>
<dbReference type="SMART" id="SM00895">
    <property type="entry name" value="FCD"/>
    <property type="match status" value="1"/>
</dbReference>
<dbReference type="GO" id="GO:0003677">
    <property type="term" value="F:DNA binding"/>
    <property type="evidence" value="ECO:0007669"/>
    <property type="project" value="UniProtKB-KW"/>
</dbReference>
<dbReference type="Pfam" id="PF07729">
    <property type="entry name" value="FCD"/>
    <property type="match status" value="1"/>
</dbReference>
<dbReference type="GO" id="GO:0003700">
    <property type="term" value="F:DNA-binding transcription factor activity"/>
    <property type="evidence" value="ECO:0007669"/>
    <property type="project" value="InterPro"/>
</dbReference>
<dbReference type="EMBL" id="BSFH01000099">
    <property type="protein sequence ID" value="GLK66252.1"/>
    <property type="molecule type" value="Genomic_DNA"/>
</dbReference>
<dbReference type="Gene3D" id="1.20.120.530">
    <property type="entry name" value="GntR ligand-binding domain-like"/>
    <property type="match status" value="1"/>
</dbReference>
<evidence type="ECO:0000256" key="2">
    <source>
        <dbReference type="ARBA" id="ARBA00023125"/>
    </source>
</evidence>
<dbReference type="PRINTS" id="PR00035">
    <property type="entry name" value="HTHGNTR"/>
</dbReference>
<dbReference type="PANTHER" id="PTHR43537">
    <property type="entry name" value="TRANSCRIPTIONAL REGULATOR, GNTR FAMILY"/>
    <property type="match status" value="1"/>
</dbReference>
<dbReference type="InterPro" id="IPR036390">
    <property type="entry name" value="WH_DNA-bd_sf"/>
</dbReference>
<keyword evidence="3" id="KW-0804">Transcription</keyword>
<dbReference type="Gene3D" id="1.10.10.10">
    <property type="entry name" value="Winged helix-like DNA-binding domain superfamily/Winged helix DNA-binding domain"/>
    <property type="match status" value="1"/>
</dbReference>
<dbReference type="SMART" id="SM00345">
    <property type="entry name" value="HTH_GNTR"/>
    <property type="match status" value="1"/>
</dbReference>
<comment type="caution">
    <text evidence="5">The sequence shown here is derived from an EMBL/GenBank/DDBJ whole genome shotgun (WGS) entry which is preliminary data.</text>
</comment>
<dbReference type="InterPro" id="IPR011711">
    <property type="entry name" value="GntR_C"/>
</dbReference>
<gene>
    <name evidence="5" type="ORF">GCM10017635_37290</name>
</gene>
<dbReference type="SUPFAM" id="SSF48008">
    <property type="entry name" value="GntR ligand-binding domain-like"/>
    <property type="match status" value="1"/>
</dbReference>
<sequence>MDPAPIINAYSEPFVQAPFAVQLQIRLRKRIIRGELPPGTRLSEQEIADQYELSRQPVREAFIRLAGEGLLEIRPQRGTFVTRIDMEWVLCTRFIRESLESDIVRLAATRAQPQDHEALFAQIARHEAETDPANLAQLDEEFHAMLARISGKVMVWNHLQQLKVHLDRARHLLAAMTPKDDMLAQHREIAQAIAAQDPDRAEAAIRDHLRRVLMELPGVLRLSPNYFTKTDTLAETLAAES</sequence>
<name>A0AAD3P2D2_9RHOB</name>
<evidence type="ECO:0000313" key="5">
    <source>
        <dbReference type="EMBL" id="GLK66252.1"/>
    </source>
</evidence>
<proteinExistence type="predicted"/>
<reference evidence="5" key="2">
    <citation type="submission" date="2023-01" db="EMBL/GenBank/DDBJ databases">
        <authorList>
            <person name="Sun Q."/>
            <person name="Evtushenko L."/>
        </authorList>
    </citation>
    <scope>NUCLEOTIDE SEQUENCE</scope>
    <source>
        <strain evidence="5">VKM B-2222</strain>
    </source>
</reference>
<dbReference type="PROSITE" id="PS50949">
    <property type="entry name" value="HTH_GNTR"/>
    <property type="match status" value="1"/>
</dbReference>
<evidence type="ECO:0000259" key="4">
    <source>
        <dbReference type="PROSITE" id="PS50949"/>
    </source>
</evidence>
<dbReference type="CDD" id="cd07377">
    <property type="entry name" value="WHTH_GntR"/>
    <property type="match status" value="1"/>
</dbReference>
<accession>A0AAD3P2D2</accession>
<organism evidence="5 6">
    <name type="scientific">Paracoccus kondratievae</name>
    <dbReference type="NCBI Taxonomy" id="135740"/>
    <lineage>
        <taxon>Bacteria</taxon>
        <taxon>Pseudomonadati</taxon>
        <taxon>Pseudomonadota</taxon>
        <taxon>Alphaproteobacteria</taxon>
        <taxon>Rhodobacterales</taxon>
        <taxon>Paracoccaceae</taxon>
        <taxon>Paracoccus</taxon>
    </lineage>
</organism>